<dbReference type="AlphaFoldDB" id="A0A0H2XV38"/>
<evidence type="ECO:0000256" key="1">
    <source>
        <dbReference type="SAM" id="SignalP"/>
    </source>
</evidence>
<name>A0A0H2XV38_BURO1</name>
<feature type="chain" id="PRO_5002601860" evidence="1">
    <location>
        <begin position="23"/>
        <end position="123"/>
    </location>
</feature>
<proteinExistence type="predicted"/>
<sequence precursor="true">MKNTFTSILAITCLAFCVNASAERGPDTGYVPAVVTGTAHAANPRKEQRAADRLLAKKVRRALSATPHLASSDITVLARHGIVTLIGHVDEEAQIQLAEASARQVVGVTSVTNNLNIGIETRN</sequence>
<feature type="domain" description="BON" evidence="2">
    <location>
        <begin position="51"/>
        <end position="119"/>
    </location>
</feature>
<protein>
    <submittedName>
        <fullName evidence="3">Transport-associated protein</fullName>
    </submittedName>
</protein>
<dbReference type="EMBL" id="CP000379">
    <property type="protein sequence ID" value="ABF78073.1"/>
    <property type="molecule type" value="Genomic_DNA"/>
</dbReference>
<evidence type="ECO:0000313" key="3">
    <source>
        <dbReference type="EMBL" id="ABF78073.1"/>
    </source>
</evidence>
<dbReference type="SMART" id="SM00749">
    <property type="entry name" value="BON"/>
    <property type="match status" value="1"/>
</dbReference>
<accession>A0A0H2XV38</accession>
<dbReference type="PROSITE" id="PS50914">
    <property type="entry name" value="BON"/>
    <property type="match status" value="1"/>
</dbReference>
<organism evidence="3">
    <name type="scientific">Burkholderia orbicola (strain AU 1054)</name>
    <dbReference type="NCBI Taxonomy" id="331271"/>
    <lineage>
        <taxon>Bacteria</taxon>
        <taxon>Pseudomonadati</taxon>
        <taxon>Pseudomonadota</taxon>
        <taxon>Betaproteobacteria</taxon>
        <taxon>Burkholderiales</taxon>
        <taxon>Burkholderiaceae</taxon>
        <taxon>Burkholderia</taxon>
        <taxon>Burkholderia cepacia complex</taxon>
        <taxon>Burkholderia orbicola</taxon>
    </lineage>
</organism>
<dbReference type="InterPro" id="IPR007055">
    <property type="entry name" value="BON_dom"/>
</dbReference>
<gene>
    <name evidence="3" type="ordered locus">Bcen_3177</name>
</gene>
<dbReference type="Gene3D" id="3.30.1340.30">
    <property type="match status" value="1"/>
</dbReference>
<feature type="signal peptide" evidence="1">
    <location>
        <begin position="1"/>
        <end position="22"/>
    </location>
</feature>
<dbReference type="InterPro" id="IPR014004">
    <property type="entry name" value="Transpt-assoc_nodulatn_dom_bac"/>
</dbReference>
<dbReference type="PANTHER" id="PTHR34606">
    <property type="entry name" value="BON DOMAIN-CONTAINING PROTEIN"/>
    <property type="match status" value="1"/>
</dbReference>
<reference evidence="3" key="1">
    <citation type="submission" date="2006-05" db="EMBL/GenBank/DDBJ databases">
        <title>Complete sequence of chromosome 2 of Burkholderia cenocepacia AU 1054.</title>
        <authorList>
            <consortium name="US DOE Joint Genome Institute"/>
            <person name="Copeland A."/>
            <person name="Lucas S."/>
            <person name="Lapidus A."/>
            <person name="Barry K."/>
            <person name="Detter J.C."/>
            <person name="Glavina del Rio T."/>
            <person name="Hammon N."/>
            <person name="Israni S."/>
            <person name="Dalin E."/>
            <person name="Tice H."/>
            <person name="Pitluck S."/>
            <person name="Chain P."/>
            <person name="Malfatti S."/>
            <person name="Shin M."/>
            <person name="Vergez L."/>
            <person name="Schmutz J."/>
            <person name="Larimer F."/>
            <person name="Land M."/>
            <person name="Hauser L."/>
            <person name="Kyrpides N."/>
            <person name="Lykidis A."/>
            <person name="LiPuma J.J."/>
            <person name="Konstantinidis K."/>
            <person name="Tiedje J.M."/>
            <person name="Richardson P."/>
        </authorList>
    </citation>
    <scope>NUCLEOTIDE SEQUENCE [LARGE SCALE GENOMIC DNA]</scope>
    <source>
        <strain evidence="3">AU 1054</strain>
    </source>
</reference>
<dbReference type="InterPro" id="IPR051686">
    <property type="entry name" value="Lipoprotein_DolP"/>
</dbReference>
<dbReference type="PANTHER" id="PTHR34606:SF15">
    <property type="entry name" value="BON DOMAIN-CONTAINING PROTEIN"/>
    <property type="match status" value="1"/>
</dbReference>
<evidence type="ECO:0000259" key="2">
    <source>
        <dbReference type="PROSITE" id="PS50914"/>
    </source>
</evidence>
<dbReference type="HOGENOM" id="CLU_098552_1_2_4"/>
<dbReference type="Pfam" id="PF04972">
    <property type="entry name" value="BON"/>
    <property type="match status" value="1"/>
</dbReference>
<keyword evidence="1" id="KW-0732">Signal</keyword>